<reference evidence="3" key="1">
    <citation type="submission" date="2023-03" db="EMBL/GenBank/DDBJ databases">
        <title>Mating type loci evolution in Malassezia.</title>
        <authorList>
            <person name="Coelho M.A."/>
        </authorList>
    </citation>
    <scope>NUCLEOTIDE SEQUENCE</scope>
    <source>
        <strain evidence="3">CBS 11721</strain>
    </source>
</reference>
<accession>A0AAF0EQQ6</accession>
<dbReference type="Gene3D" id="3.40.50.1820">
    <property type="entry name" value="alpha/beta hydrolase"/>
    <property type="match status" value="1"/>
</dbReference>
<evidence type="ECO:0000313" key="4">
    <source>
        <dbReference type="Proteomes" id="UP001219933"/>
    </source>
</evidence>
<evidence type="ECO:0008006" key="5">
    <source>
        <dbReference type="Google" id="ProtNLM"/>
    </source>
</evidence>
<name>A0AAF0EQQ6_9BASI</name>
<dbReference type="InterPro" id="IPR029058">
    <property type="entry name" value="AB_hydrolase_fold"/>
</dbReference>
<gene>
    <name evidence="3" type="ORF">MCUN1_000100</name>
</gene>
<dbReference type="PANTHER" id="PTHR35560:SF3">
    <property type="entry name" value="PEPTIDASE S9 PROLYL OLIGOPEPTIDASE CATALYTIC DOMAIN-CONTAINING PROTEIN"/>
    <property type="match status" value="1"/>
</dbReference>
<organism evidence="3 4">
    <name type="scientific">Malassezia cuniculi</name>
    <dbReference type="NCBI Taxonomy" id="948313"/>
    <lineage>
        <taxon>Eukaryota</taxon>
        <taxon>Fungi</taxon>
        <taxon>Dikarya</taxon>
        <taxon>Basidiomycota</taxon>
        <taxon>Ustilaginomycotina</taxon>
        <taxon>Malasseziomycetes</taxon>
        <taxon>Malasseziales</taxon>
        <taxon>Malasseziaceae</taxon>
        <taxon>Malassezia</taxon>
    </lineage>
</organism>
<evidence type="ECO:0000313" key="3">
    <source>
        <dbReference type="EMBL" id="WFD33287.1"/>
    </source>
</evidence>
<evidence type="ECO:0000256" key="2">
    <source>
        <dbReference type="ARBA" id="ARBA00048461"/>
    </source>
</evidence>
<sequence length="393" mass="43610">MPLKIRQSRISELAQSNPIAAARMVLEIPGINDTNAAMWSYSNTKGVDDFDHQVPWAEGVPYNKIPSVSGTFSGGFGKLPTRFGKFALNRTVIRSNSQGTASMPIFMNRSFNKRRIRKAMVIFPSMWRDSWRFANILGNVQEIAKNQSRASADDASVLIMAPMFLTEQDMQKGAGTEGDIYFKREGWSVAGTSRGPARFTGISSFEVMDKIIGDLLDRSNYPNLEDLIVIGHSMGGQATLRYSMFKRTSDSRMRFWIGNPGKYTYLSSSRPESTASCSNYDEWPLGVGKLDTMPKYVSSVVSQKGANGINAAFRSERIHYFYGLNDNGGRSDKCTHNVQGVNRLQRGANWVIHLSEQSGGFPSSHQTSYIVGTAHDAYPMLASPESMNYLFGS</sequence>
<dbReference type="EMBL" id="CP119877">
    <property type="protein sequence ID" value="WFD33287.1"/>
    <property type="molecule type" value="Genomic_DNA"/>
</dbReference>
<dbReference type="PANTHER" id="PTHR35560">
    <property type="entry name" value="BLL0132 PROTEIN"/>
    <property type="match status" value="1"/>
</dbReference>
<protein>
    <recommendedName>
        <fullName evidence="5">Alpha/beta hydrolase</fullName>
    </recommendedName>
</protein>
<evidence type="ECO:0000256" key="1">
    <source>
        <dbReference type="ARBA" id="ARBA00047591"/>
    </source>
</evidence>
<keyword evidence="4" id="KW-1185">Reference proteome</keyword>
<dbReference type="SUPFAM" id="SSF53474">
    <property type="entry name" value="alpha/beta-Hydrolases"/>
    <property type="match status" value="1"/>
</dbReference>
<proteinExistence type="predicted"/>
<dbReference type="AlphaFoldDB" id="A0AAF0EQQ6"/>
<comment type="catalytic activity">
    <reaction evidence="1">
        <text>a diacylglycerol + H2O = a monoacylglycerol + a fatty acid + H(+)</text>
        <dbReference type="Rhea" id="RHEA:32731"/>
        <dbReference type="ChEBI" id="CHEBI:15377"/>
        <dbReference type="ChEBI" id="CHEBI:15378"/>
        <dbReference type="ChEBI" id="CHEBI:17408"/>
        <dbReference type="ChEBI" id="CHEBI:18035"/>
        <dbReference type="ChEBI" id="CHEBI:28868"/>
    </reaction>
</comment>
<comment type="catalytic activity">
    <reaction evidence="2">
        <text>a monoacylglycerol + H2O = glycerol + a fatty acid + H(+)</text>
        <dbReference type="Rhea" id="RHEA:15245"/>
        <dbReference type="ChEBI" id="CHEBI:15377"/>
        <dbReference type="ChEBI" id="CHEBI:15378"/>
        <dbReference type="ChEBI" id="CHEBI:17408"/>
        <dbReference type="ChEBI" id="CHEBI:17754"/>
        <dbReference type="ChEBI" id="CHEBI:28868"/>
    </reaction>
</comment>
<dbReference type="Proteomes" id="UP001219933">
    <property type="component" value="Chromosome 1"/>
</dbReference>